<dbReference type="InterPro" id="IPR002347">
    <property type="entry name" value="SDR_fam"/>
</dbReference>
<organism evidence="2">
    <name type="scientific">marine sediment metagenome</name>
    <dbReference type="NCBI Taxonomy" id="412755"/>
    <lineage>
        <taxon>unclassified sequences</taxon>
        <taxon>metagenomes</taxon>
        <taxon>ecological metagenomes</taxon>
    </lineage>
</organism>
<dbReference type="AlphaFoldDB" id="X1EII0"/>
<dbReference type="PANTHER" id="PTHR42760:SF40">
    <property type="entry name" value="3-OXOACYL-[ACYL-CARRIER-PROTEIN] REDUCTASE, CHLOROPLASTIC"/>
    <property type="match status" value="1"/>
</dbReference>
<accession>X1EII0</accession>
<dbReference type="Gene3D" id="3.40.50.720">
    <property type="entry name" value="NAD(P)-binding Rossmann-like Domain"/>
    <property type="match status" value="1"/>
</dbReference>
<dbReference type="GO" id="GO:0030497">
    <property type="term" value="P:fatty acid elongation"/>
    <property type="evidence" value="ECO:0007669"/>
    <property type="project" value="TreeGrafter"/>
</dbReference>
<dbReference type="GO" id="GO:0016616">
    <property type="term" value="F:oxidoreductase activity, acting on the CH-OH group of donors, NAD or NADP as acceptor"/>
    <property type="evidence" value="ECO:0007669"/>
    <property type="project" value="TreeGrafter"/>
</dbReference>
<dbReference type="PRINTS" id="PR00081">
    <property type="entry name" value="GDHRDH"/>
</dbReference>
<dbReference type="PANTHER" id="PTHR42760">
    <property type="entry name" value="SHORT-CHAIN DEHYDROGENASES/REDUCTASES FAMILY MEMBER"/>
    <property type="match status" value="1"/>
</dbReference>
<dbReference type="EMBL" id="BARU01009050">
    <property type="protein sequence ID" value="GAH32417.1"/>
    <property type="molecule type" value="Genomic_DNA"/>
</dbReference>
<comment type="similarity">
    <text evidence="1">Belongs to the short-chain dehydrogenases/reductases (SDR) family.</text>
</comment>
<comment type="caution">
    <text evidence="2">The sequence shown here is derived from an EMBL/GenBank/DDBJ whole genome shotgun (WGS) entry which is preliminary data.</text>
</comment>
<dbReference type="Pfam" id="PF13561">
    <property type="entry name" value="adh_short_C2"/>
    <property type="match status" value="1"/>
</dbReference>
<dbReference type="InterPro" id="IPR036291">
    <property type="entry name" value="NAD(P)-bd_dom_sf"/>
</dbReference>
<proteinExistence type="inferred from homology"/>
<sequence>MYGFIAPHFEVYRDKDEYFSPVNYHACKGGVVQMTRYMASYYAKDNIRVNAISPGCFSNPQIVQRDPWFIEEMNHQNPMNRIGKPWELKGAALFLASDASSYITGHNLVVDGGWTIW</sequence>
<dbReference type="SUPFAM" id="SSF51735">
    <property type="entry name" value="NAD(P)-binding Rossmann-fold domains"/>
    <property type="match status" value="1"/>
</dbReference>
<name>X1EII0_9ZZZZ</name>
<protein>
    <submittedName>
        <fullName evidence="2">Uncharacterized protein</fullName>
    </submittedName>
</protein>
<reference evidence="2" key="1">
    <citation type="journal article" date="2014" name="Front. Microbiol.">
        <title>High frequency of phylogenetically diverse reductive dehalogenase-homologous genes in deep subseafloor sedimentary metagenomes.</title>
        <authorList>
            <person name="Kawai M."/>
            <person name="Futagami T."/>
            <person name="Toyoda A."/>
            <person name="Takaki Y."/>
            <person name="Nishi S."/>
            <person name="Hori S."/>
            <person name="Arai W."/>
            <person name="Tsubouchi T."/>
            <person name="Morono Y."/>
            <person name="Uchiyama I."/>
            <person name="Ito T."/>
            <person name="Fujiyama A."/>
            <person name="Inagaki F."/>
            <person name="Takami H."/>
        </authorList>
    </citation>
    <scope>NUCLEOTIDE SEQUENCE</scope>
    <source>
        <strain evidence="2">Expedition CK06-06</strain>
    </source>
</reference>
<evidence type="ECO:0000313" key="2">
    <source>
        <dbReference type="EMBL" id="GAH32417.1"/>
    </source>
</evidence>
<evidence type="ECO:0000256" key="1">
    <source>
        <dbReference type="ARBA" id="ARBA00006484"/>
    </source>
</evidence>
<gene>
    <name evidence="2" type="ORF">S03H2_17532</name>
</gene>